<dbReference type="GO" id="GO:0009073">
    <property type="term" value="P:aromatic amino acid family biosynthetic process"/>
    <property type="evidence" value="ECO:0007669"/>
    <property type="project" value="UniProtKB-KW"/>
</dbReference>
<proteinExistence type="inferred from homology"/>
<evidence type="ECO:0000256" key="1">
    <source>
        <dbReference type="ARBA" id="ARBA00022605"/>
    </source>
</evidence>
<dbReference type="GO" id="GO:0008652">
    <property type="term" value="P:amino acid biosynthetic process"/>
    <property type="evidence" value="ECO:0007669"/>
    <property type="project" value="UniProtKB-KW"/>
</dbReference>
<keyword evidence="7" id="KW-0460">Magnesium</keyword>
<gene>
    <name evidence="7 8" type="primary">aroK</name>
    <name evidence="8" type="ORF">DSM107010_65660</name>
</gene>
<dbReference type="Pfam" id="PF01202">
    <property type="entry name" value="SKI"/>
    <property type="match status" value="1"/>
</dbReference>
<reference evidence="8 9" key="1">
    <citation type="journal article" date="2019" name="Genome Biol. Evol.">
        <title>Day and night: Metabolic profiles and evolutionary relationships of six axenic non-marine cyanobacteria.</title>
        <authorList>
            <person name="Will S.E."/>
            <person name="Henke P."/>
            <person name="Boedeker C."/>
            <person name="Huang S."/>
            <person name="Brinkmann H."/>
            <person name="Rohde M."/>
            <person name="Jarek M."/>
            <person name="Friedl T."/>
            <person name="Seufert S."/>
            <person name="Schumacher M."/>
            <person name="Overmann J."/>
            <person name="Neumann-Schaal M."/>
            <person name="Petersen J."/>
        </authorList>
    </citation>
    <scope>NUCLEOTIDE SEQUENCE [LARGE SCALE GENOMIC DNA]</scope>
    <source>
        <strain evidence="8 9">SAG 39.79</strain>
    </source>
</reference>
<dbReference type="GO" id="GO:0005829">
    <property type="term" value="C:cytosol"/>
    <property type="evidence" value="ECO:0007669"/>
    <property type="project" value="TreeGrafter"/>
</dbReference>
<comment type="caution">
    <text evidence="8">The sequence shown here is derived from an EMBL/GenBank/DDBJ whole genome shotgun (WGS) entry which is preliminary data.</text>
</comment>
<dbReference type="EMBL" id="RSCK01000127">
    <property type="protein sequence ID" value="RUT01408.1"/>
    <property type="molecule type" value="Genomic_DNA"/>
</dbReference>
<name>A0AB37U9Q4_9CYAN</name>
<feature type="binding site" evidence="7">
    <location>
        <position position="87"/>
    </location>
    <ligand>
        <name>substrate</name>
    </ligand>
</feature>
<comment type="caution">
    <text evidence="7">Lacks conserved residue(s) required for the propagation of feature annotation.</text>
</comment>
<dbReference type="HAMAP" id="MF_00109">
    <property type="entry name" value="Shikimate_kinase"/>
    <property type="match status" value="1"/>
</dbReference>
<keyword evidence="3 7" id="KW-0547">Nucleotide-binding</keyword>
<keyword evidence="2 7" id="KW-0808">Transferase</keyword>
<evidence type="ECO:0000256" key="4">
    <source>
        <dbReference type="ARBA" id="ARBA00022777"/>
    </source>
</evidence>
<keyword evidence="7" id="KW-0479">Metal-binding</keyword>
<feature type="binding site" evidence="7">
    <location>
        <begin position="19"/>
        <end position="24"/>
    </location>
    <ligand>
        <name>ATP</name>
        <dbReference type="ChEBI" id="CHEBI:30616"/>
    </ligand>
</feature>
<sequence length="185" mass="20339">MGDSDLLKGINLYLVGMMGAGKTTIGKILAAQLGYGFVDTDAVIEQLTQKSINQIFAEEGETTFRQIETKVLSEVCAYTRLAISTGGGIVLRRENWSYLHYGLIVWLDVPVEQLYSRLAEDNTRPLLQDPDPIGKLRSLLDERRSLYAEADLHITPHPQDTPNAIAAQVLEAIPSVLKAGVGSRE</sequence>
<keyword evidence="6 7" id="KW-0057">Aromatic amino acid biosynthesis</keyword>
<feature type="binding site" evidence="7">
    <location>
        <position position="41"/>
    </location>
    <ligand>
        <name>substrate</name>
    </ligand>
</feature>
<dbReference type="InterPro" id="IPR027417">
    <property type="entry name" value="P-loop_NTPase"/>
</dbReference>
<dbReference type="PRINTS" id="PR01100">
    <property type="entry name" value="SHIKIMTKNASE"/>
</dbReference>
<feature type="binding site" evidence="7">
    <location>
        <position position="65"/>
    </location>
    <ligand>
        <name>substrate</name>
    </ligand>
</feature>
<protein>
    <recommendedName>
        <fullName evidence="7">Shikimate kinase</fullName>
        <shortName evidence="7">SK</shortName>
        <ecNumber evidence="7">2.7.1.71</ecNumber>
    </recommendedName>
</protein>
<dbReference type="Proteomes" id="UP000282574">
    <property type="component" value="Unassembled WGS sequence"/>
</dbReference>
<evidence type="ECO:0000313" key="9">
    <source>
        <dbReference type="Proteomes" id="UP000282574"/>
    </source>
</evidence>
<dbReference type="InterPro" id="IPR000623">
    <property type="entry name" value="Shikimate_kinase/TSH1"/>
</dbReference>
<organism evidence="8 9">
    <name type="scientific">Chroococcidiopsis cubana SAG 39.79</name>
    <dbReference type="NCBI Taxonomy" id="388085"/>
    <lineage>
        <taxon>Bacteria</taxon>
        <taxon>Bacillati</taxon>
        <taxon>Cyanobacteriota</taxon>
        <taxon>Cyanophyceae</taxon>
        <taxon>Chroococcidiopsidales</taxon>
        <taxon>Chroococcidiopsidaceae</taxon>
        <taxon>Chroococcidiopsis</taxon>
    </lineage>
</organism>
<comment type="pathway">
    <text evidence="7">Metabolic intermediate biosynthesis; chorismate biosynthesis; chorismate from D-erythrose 4-phosphate and phosphoenolpyruvate: step 5/7.</text>
</comment>
<dbReference type="PANTHER" id="PTHR21087:SF16">
    <property type="entry name" value="SHIKIMATE KINASE 1, CHLOROPLASTIC"/>
    <property type="match status" value="1"/>
</dbReference>
<comment type="catalytic activity">
    <reaction evidence="7">
        <text>shikimate + ATP = 3-phosphoshikimate + ADP + H(+)</text>
        <dbReference type="Rhea" id="RHEA:13121"/>
        <dbReference type="ChEBI" id="CHEBI:15378"/>
        <dbReference type="ChEBI" id="CHEBI:30616"/>
        <dbReference type="ChEBI" id="CHEBI:36208"/>
        <dbReference type="ChEBI" id="CHEBI:145989"/>
        <dbReference type="ChEBI" id="CHEBI:456216"/>
        <dbReference type="EC" id="2.7.1.71"/>
    </reaction>
</comment>
<keyword evidence="9" id="KW-1185">Reference proteome</keyword>
<dbReference type="EC" id="2.7.1.71" evidence="7"/>
<evidence type="ECO:0000256" key="6">
    <source>
        <dbReference type="ARBA" id="ARBA00023141"/>
    </source>
</evidence>
<feature type="binding site" evidence="7">
    <location>
        <position position="23"/>
    </location>
    <ligand>
        <name>Mg(2+)</name>
        <dbReference type="ChEBI" id="CHEBI:18420"/>
    </ligand>
</feature>
<dbReference type="GO" id="GO:0004765">
    <property type="term" value="F:shikimate kinase activity"/>
    <property type="evidence" value="ECO:0007669"/>
    <property type="project" value="UniProtKB-UniRule"/>
</dbReference>
<dbReference type="SUPFAM" id="SSF52540">
    <property type="entry name" value="P-loop containing nucleoside triphosphate hydrolases"/>
    <property type="match status" value="1"/>
</dbReference>
<comment type="subunit">
    <text evidence="7">Monomer.</text>
</comment>
<dbReference type="Gene3D" id="3.40.50.300">
    <property type="entry name" value="P-loop containing nucleotide triphosphate hydrolases"/>
    <property type="match status" value="1"/>
</dbReference>
<comment type="similarity">
    <text evidence="7">Belongs to the shikimate kinase family.</text>
</comment>
<keyword evidence="1 7" id="KW-0028">Amino-acid biosynthesis</keyword>
<dbReference type="InterPro" id="IPR031322">
    <property type="entry name" value="Shikimate/glucono_kinase"/>
</dbReference>
<evidence type="ECO:0000256" key="7">
    <source>
        <dbReference type="HAMAP-Rule" id="MF_00109"/>
    </source>
</evidence>
<comment type="cofactor">
    <cofactor evidence="7">
        <name>Mg(2+)</name>
        <dbReference type="ChEBI" id="CHEBI:18420"/>
    </cofactor>
    <text evidence="7">Binds 1 Mg(2+) ion per subunit.</text>
</comment>
<dbReference type="AlphaFoldDB" id="A0AB37U9Q4"/>
<feature type="binding site" evidence="7">
    <location>
        <position position="124"/>
    </location>
    <ligand>
        <name>ATP</name>
        <dbReference type="ChEBI" id="CHEBI:30616"/>
    </ligand>
</feature>
<keyword evidence="7" id="KW-0963">Cytoplasm</keyword>
<evidence type="ECO:0000256" key="2">
    <source>
        <dbReference type="ARBA" id="ARBA00022679"/>
    </source>
</evidence>
<comment type="function">
    <text evidence="7">Catalyzes the specific phosphorylation of the 3-hydroxyl group of shikimic acid using ATP as a cosubstrate.</text>
</comment>
<evidence type="ECO:0000313" key="8">
    <source>
        <dbReference type="EMBL" id="RUT01408.1"/>
    </source>
</evidence>
<accession>A0AB37U9Q4</accession>
<comment type="subcellular location">
    <subcellularLocation>
        <location evidence="7">Cytoplasm</location>
    </subcellularLocation>
</comment>
<dbReference type="CDD" id="cd00464">
    <property type="entry name" value="SK"/>
    <property type="match status" value="1"/>
</dbReference>
<keyword evidence="4 7" id="KW-0418">Kinase</keyword>
<dbReference type="GO" id="GO:0000287">
    <property type="term" value="F:magnesium ion binding"/>
    <property type="evidence" value="ECO:0007669"/>
    <property type="project" value="UniProtKB-UniRule"/>
</dbReference>
<dbReference type="PANTHER" id="PTHR21087">
    <property type="entry name" value="SHIKIMATE KINASE"/>
    <property type="match status" value="1"/>
</dbReference>
<evidence type="ECO:0000256" key="3">
    <source>
        <dbReference type="ARBA" id="ARBA00022741"/>
    </source>
</evidence>
<evidence type="ECO:0000256" key="5">
    <source>
        <dbReference type="ARBA" id="ARBA00022840"/>
    </source>
</evidence>
<dbReference type="GO" id="GO:0009423">
    <property type="term" value="P:chorismate biosynthetic process"/>
    <property type="evidence" value="ECO:0007669"/>
    <property type="project" value="UniProtKB-UniRule"/>
</dbReference>
<feature type="binding site" evidence="7">
    <location>
        <position position="143"/>
    </location>
    <ligand>
        <name>substrate</name>
    </ligand>
</feature>
<keyword evidence="5 7" id="KW-0067">ATP-binding</keyword>
<dbReference type="GO" id="GO:0005524">
    <property type="term" value="F:ATP binding"/>
    <property type="evidence" value="ECO:0007669"/>
    <property type="project" value="UniProtKB-UniRule"/>
</dbReference>